<evidence type="ECO:0000256" key="2">
    <source>
        <dbReference type="SAM" id="Phobius"/>
    </source>
</evidence>
<organism evidence="3 4">
    <name type="scientific">Microthyrium microscopicum</name>
    <dbReference type="NCBI Taxonomy" id="703497"/>
    <lineage>
        <taxon>Eukaryota</taxon>
        <taxon>Fungi</taxon>
        <taxon>Dikarya</taxon>
        <taxon>Ascomycota</taxon>
        <taxon>Pezizomycotina</taxon>
        <taxon>Dothideomycetes</taxon>
        <taxon>Dothideomycetes incertae sedis</taxon>
        <taxon>Microthyriales</taxon>
        <taxon>Microthyriaceae</taxon>
        <taxon>Microthyrium</taxon>
    </lineage>
</organism>
<sequence>MSPLPALSHQSYNASSPSFSGDSLPSVAKLNYVFINAINSTHQLFARSRYLGGILVPAGKCFCGEPLTPEQVAQEATDKAHARSKATRDFTIAISVCCGVSLIIILAAMISSCYRDSKKRKRVAAQAQLAKDASNVEVSTGDETASNASTTTFVSAECVQNEKDIA</sequence>
<reference evidence="3" key="1">
    <citation type="journal article" date="2020" name="Stud. Mycol.">
        <title>101 Dothideomycetes genomes: a test case for predicting lifestyles and emergence of pathogens.</title>
        <authorList>
            <person name="Haridas S."/>
            <person name="Albert R."/>
            <person name="Binder M."/>
            <person name="Bloem J."/>
            <person name="Labutti K."/>
            <person name="Salamov A."/>
            <person name="Andreopoulos B."/>
            <person name="Baker S."/>
            <person name="Barry K."/>
            <person name="Bills G."/>
            <person name="Bluhm B."/>
            <person name="Cannon C."/>
            <person name="Castanera R."/>
            <person name="Culley D."/>
            <person name="Daum C."/>
            <person name="Ezra D."/>
            <person name="Gonzalez J."/>
            <person name="Henrissat B."/>
            <person name="Kuo A."/>
            <person name="Liang C."/>
            <person name="Lipzen A."/>
            <person name="Lutzoni F."/>
            <person name="Magnuson J."/>
            <person name="Mondo S."/>
            <person name="Nolan M."/>
            <person name="Ohm R."/>
            <person name="Pangilinan J."/>
            <person name="Park H.-J."/>
            <person name="Ramirez L."/>
            <person name="Alfaro M."/>
            <person name="Sun H."/>
            <person name="Tritt A."/>
            <person name="Yoshinaga Y."/>
            <person name="Zwiers L.-H."/>
            <person name="Turgeon B."/>
            <person name="Goodwin S."/>
            <person name="Spatafora J."/>
            <person name="Crous P."/>
            <person name="Grigoriev I."/>
        </authorList>
    </citation>
    <scope>NUCLEOTIDE SEQUENCE</scope>
    <source>
        <strain evidence="3">CBS 115976</strain>
    </source>
</reference>
<evidence type="ECO:0000313" key="4">
    <source>
        <dbReference type="Proteomes" id="UP000799302"/>
    </source>
</evidence>
<proteinExistence type="predicted"/>
<gene>
    <name evidence="3" type="ORF">BT63DRAFT_480165</name>
</gene>
<feature type="transmembrane region" description="Helical" evidence="2">
    <location>
        <begin position="92"/>
        <end position="114"/>
    </location>
</feature>
<keyword evidence="2" id="KW-0472">Membrane</keyword>
<keyword evidence="4" id="KW-1185">Reference proteome</keyword>
<evidence type="ECO:0000256" key="1">
    <source>
        <dbReference type="SAM" id="MobiDB-lite"/>
    </source>
</evidence>
<keyword evidence="2" id="KW-0812">Transmembrane</keyword>
<dbReference type="Proteomes" id="UP000799302">
    <property type="component" value="Unassembled WGS sequence"/>
</dbReference>
<accession>A0A6A6U961</accession>
<evidence type="ECO:0000313" key="3">
    <source>
        <dbReference type="EMBL" id="KAF2668805.1"/>
    </source>
</evidence>
<protein>
    <submittedName>
        <fullName evidence="3">Uncharacterized protein</fullName>
    </submittedName>
</protein>
<dbReference type="EMBL" id="MU004236">
    <property type="protein sequence ID" value="KAF2668805.1"/>
    <property type="molecule type" value="Genomic_DNA"/>
</dbReference>
<feature type="region of interest" description="Disordered" evidence="1">
    <location>
        <begin position="1"/>
        <end position="20"/>
    </location>
</feature>
<dbReference type="AlphaFoldDB" id="A0A6A6U961"/>
<name>A0A6A6U961_9PEZI</name>
<keyword evidence="2" id="KW-1133">Transmembrane helix</keyword>